<feature type="compositionally biased region" description="Polar residues" evidence="1">
    <location>
        <begin position="163"/>
        <end position="174"/>
    </location>
</feature>
<dbReference type="Gene3D" id="6.10.250.3180">
    <property type="match status" value="1"/>
</dbReference>
<dbReference type="EMBL" id="FJOG01000001">
    <property type="protein sequence ID" value="CZR50291.1"/>
    <property type="molecule type" value="Genomic_DNA"/>
</dbReference>
<proteinExistence type="predicted"/>
<sequence length="403" mass="45084">MPAPSLNDSCIRACIRNIRSLTDVGDFEYFKIKPVLARITSPEQLHIIEQNSPQIQGEDAELWQTFIARDIPNWRNKGYVPKNPLKWYEVYCKYKKEQRKEIERDEEALRQSMMGLQKMRQSHVSKVVDLRSLPKVPRDPYMLANNGGVPLNKNKWGKKEGDSSTMKWTSGSKTKLTDGKSVLTRARREAKEISAMSKLSRPTHQLTGRIGQVRKAPAGMSKEYQIASQPALKILSHRHVQPKNESGGRGPTLEEREARLRAAMSGGAKRYASGDVKETLVGSSDEDFNDDDEDEGDDLFDEPEEKIKPMPRPMATSRPTPASRPVPRNHGPALSSPPRTKQASSPPSAHVSSRPRPVASSPPTVLAAPPRRMSPAPGPPKPMMPRKRAPVDIFNRGAKKIKR</sequence>
<dbReference type="PANTHER" id="PTHR15141">
    <property type="entry name" value="TRANSCRIPTION ELONGATION FACTOR B POLYPEPTIDE 3"/>
    <property type="match status" value="1"/>
</dbReference>
<gene>
    <name evidence="2" type="ORF">PAC_00163</name>
</gene>
<feature type="region of interest" description="Disordered" evidence="1">
    <location>
        <begin position="264"/>
        <end position="403"/>
    </location>
</feature>
<dbReference type="InterPro" id="IPR051870">
    <property type="entry name" value="Elongin-A_domain"/>
</dbReference>
<dbReference type="AlphaFoldDB" id="A0A1L7WBX6"/>
<protein>
    <recommendedName>
        <fullName evidence="4">RNA polymerase II transcription factor SIII subunit A</fullName>
    </recommendedName>
</protein>
<evidence type="ECO:0000256" key="1">
    <source>
        <dbReference type="SAM" id="MobiDB-lite"/>
    </source>
</evidence>
<dbReference type="InterPro" id="IPR010684">
    <property type="entry name" value="RNA_pol_II_trans_fac_SIII_A"/>
</dbReference>
<organism evidence="2 3">
    <name type="scientific">Phialocephala subalpina</name>
    <dbReference type="NCBI Taxonomy" id="576137"/>
    <lineage>
        <taxon>Eukaryota</taxon>
        <taxon>Fungi</taxon>
        <taxon>Dikarya</taxon>
        <taxon>Ascomycota</taxon>
        <taxon>Pezizomycotina</taxon>
        <taxon>Leotiomycetes</taxon>
        <taxon>Helotiales</taxon>
        <taxon>Mollisiaceae</taxon>
        <taxon>Phialocephala</taxon>
        <taxon>Phialocephala fortinii species complex</taxon>
    </lineage>
</organism>
<reference evidence="2 3" key="1">
    <citation type="submission" date="2016-03" db="EMBL/GenBank/DDBJ databases">
        <authorList>
            <person name="Ploux O."/>
        </authorList>
    </citation>
    <scope>NUCLEOTIDE SEQUENCE [LARGE SCALE GENOMIC DNA]</scope>
    <source>
        <strain evidence="2 3">UAMH 11012</strain>
    </source>
</reference>
<dbReference type="PANTHER" id="PTHR15141:SF76">
    <property type="entry name" value="TRANSCRIPTION ELONGATION FACTOR B POLYPEPTIDE 3"/>
    <property type="match status" value="1"/>
</dbReference>
<dbReference type="Proteomes" id="UP000184330">
    <property type="component" value="Unassembled WGS sequence"/>
</dbReference>
<evidence type="ECO:0000313" key="2">
    <source>
        <dbReference type="EMBL" id="CZR50291.1"/>
    </source>
</evidence>
<dbReference type="STRING" id="576137.A0A1L7WBX6"/>
<feature type="compositionally biased region" description="Polar residues" evidence="1">
    <location>
        <begin position="337"/>
        <end position="347"/>
    </location>
</feature>
<evidence type="ECO:0008006" key="4">
    <source>
        <dbReference type="Google" id="ProtNLM"/>
    </source>
</evidence>
<feature type="compositionally biased region" description="Acidic residues" evidence="1">
    <location>
        <begin position="284"/>
        <end position="304"/>
    </location>
</feature>
<feature type="compositionally biased region" description="Low complexity" evidence="1">
    <location>
        <begin position="351"/>
        <end position="375"/>
    </location>
</feature>
<keyword evidence="3" id="KW-1185">Reference proteome</keyword>
<accession>A0A1L7WBX6</accession>
<feature type="region of interest" description="Disordered" evidence="1">
    <location>
        <begin position="139"/>
        <end position="178"/>
    </location>
</feature>
<evidence type="ECO:0000313" key="3">
    <source>
        <dbReference type="Proteomes" id="UP000184330"/>
    </source>
</evidence>
<dbReference type="GO" id="GO:0006368">
    <property type="term" value="P:transcription elongation by RNA polymerase II"/>
    <property type="evidence" value="ECO:0007669"/>
    <property type="project" value="InterPro"/>
</dbReference>
<dbReference type="GO" id="GO:0070449">
    <property type="term" value="C:elongin complex"/>
    <property type="evidence" value="ECO:0007669"/>
    <property type="project" value="InterPro"/>
</dbReference>
<dbReference type="OrthoDB" id="21513at2759"/>
<name>A0A1L7WBX6_9HELO</name>
<dbReference type="Pfam" id="PF06881">
    <property type="entry name" value="Elongin_A"/>
    <property type="match status" value="1"/>
</dbReference>